<reference evidence="1" key="1">
    <citation type="submission" date="2018-05" db="EMBL/GenBank/DDBJ databases">
        <authorList>
            <person name="Lanie J.A."/>
            <person name="Ng W.-L."/>
            <person name="Kazmierczak K.M."/>
            <person name="Andrzejewski T.M."/>
            <person name="Davidsen T.M."/>
            <person name="Wayne K.J."/>
            <person name="Tettelin H."/>
            <person name="Glass J.I."/>
            <person name="Rusch D."/>
            <person name="Podicherti R."/>
            <person name="Tsui H.-C.T."/>
            <person name="Winkler M.E."/>
        </authorList>
    </citation>
    <scope>NUCLEOTIDE SEQUENCE</scope>
</reference>
<dbReference type="Pfam" id="PF13715">
    <property type="entry name" value="CarbopepD_reg_2"/>
    <property type="match status" value="1"/>
</dbReference>
<organism evidence="1">
    <name type="scientific">marine metagenome</name>
    <dbReference type="NCBI Taxonomy" id="408172"/>
    <lineage>
        <taxon>unclassified sequences</taxon>
        <taxon>metagenomes</taxon>
        <taxon>ecological metagenomes</taxon>
    </lineage>
</organism>
<dbReference type="SUPFAM" id="SSF49464">
    <property type="entry name" value="Carboxypeptidase regulatory domain-like"/>
    <property type="match status" value="1"/>
</dbReference>
<dbReference type="EMBL" id="UINC01083195">
    <property type="protein sequence ID" value="SVC28669.1"/>
    <property type="molecule type" value="Genomic_DNA"/>
</dbReference>
<dbReference type="InterPro" id="IPR008969">
    <property type="entry name" value="CarboxyPept-like_regulatory"/>
</dbReference>
<gene>
    <name evidence="1" type="ORF">METZ01_LOCUS281523</name>
</gene>
<dbReference type="Gene3D" id="2.60.40.1120">
    <property type="entry name" value="Carboxypeptidase-like, regulatory domain"/>
    <property type="match status" value="1"/>
</dbReference>
<name>A0A382KWH1_9ZZZZ</name>
<evidence type="ECO:0000313" key="1">
    <source>
        <dbReference type="EMBL" id="SVC28669.1"/>
    </source>
</evidence>
<evidence type="ECO:0008006" key="2">
    <source>
        <dbReference type="Google" id="ProtNLM"/>
    </source>
</evidence>
<dbReference type="AlphaFoldDB" id="A0A382KWH1"/>
<protein>
    <recommendedName>
        <fullName evidence="2">TonB-dependent receptor plug domain-containing protein</fullName>
    </recommendedName>
</protein>
<feature type="non-terminal residue" evidence="1">
    <location>
        <position position="171"/>
    </location>
</feature>
<sequence length="171" mass="18411">MSIIRIIFTTIFFGTVVYASTGSVSGTIASNGQGLPGANVSLIGSNLGAVTDSLGSYYLTEIPTGKYLLRVDYIGYESQTREIYITLYDLDEKDETGSVLVDKLGINVELDELKDILKGNALKNVNFELISSALGLNEVVVSASKRKQKITQAPSVVSVLKSVDIRRQVGV</sequence>
<accession>A0A382KWH1</accession>
<proteinExistence type="predicted"/>